<dbReference type="GO" id="GO:0032259">
    <property type="term" value="P:methylation"/>
    <property type="evidence" value="ECO:0007669"/>
    <property type="project" value="UniProtKB-KW"/>
</dbReference>
<reference evidence="4 5" key="1">
    <citation type="submission" date="2019-12" db="EMBL/GenBank/DDBJ databases">
        <title>The genome of Stappia indica PHM037.</title>
        <authorList>
            <person name="Kacar D."/>
            <person name="Galan B."/>
            <person name="Canedo L."/>
            <person name="Rodriguez P."/>
            <person name="de la Calle F."/>
            <person name="Garcia J.L."/>
        </authorList>
    </citation>
    <scope>NUCLEOTIDE SEQUENCE [LARGE SCALE GENOMIC DNA]</scope>
    <source>
        <strain evidence="4 5">PHM037</strain>
    </source>
</reference>
<evidence type="ECO:0000256" key="2">
    <source>
        <dbReference type="ARBA" id="ARBA00022801"/>
    </source>
</evidence>
<protein>
    <submittedName>
        <fullName evidence="4">Methyltransferase domain-containing protein</fullName>
    </submittedName>
</protein>
<dbReference type="Proteomes" id="UP000435648">
    <property type="component" value="Chromosome"/>
</dbReference>
<name>A0A857CDX4_9HYPH</name>
<dbReference type="Pfam" id="PF08241">
    <property type="entry name" value="Methyltransf_11"/>
    <property type="match status" value="1"/>
</dbReference>
<comment type="similarity">
    <text evidence="1">Belongs to the thioesterase family.</text>
</comment>
<dbReference type="InterPro" id="IPR029063">
    <property type="entry name" value="SAM-dependent_MTases_sf"/>
</dbReference>
<gene>
    <name evidence="4" type="ORF">GH266_22630</name>
</gene>
<dbReference type="GO" id="GO:0016787">
    <property type="term" value="F:hydrolase activity"/>
    <property type="evidence" value="ECO:0007669"/>
    <property type="project" value="UniProtKB-KW"/>
</dbReference>
<dbReference type="AlphaFoldDB" id="A0A857CDX4"/>
<dbReference type="Gene3D" id="3.40.50.1820">
    <property type="entry name" value="alpha/beta hydrolase"/>
    <property type="match status" value="1"/>
</dbReference>
<dbReference type="OrthoDB" id="7856199at2"/>
<dbReference type="InterPro" id="IPR020802">
    <property type="entry name" value="TesA-like"/>
</dbReference>
<dbReference type="PANTHER" id="PTHR11487:SF0">
    <property type="entry name" value="S-ACYL FATTY ACID SYNTHASE THIOESTERASE, MEDIUM CHAIN"/>
    <property type="match status" value="1"/>
</dbReference>
<organism evidence="4 5">
    <name type="scientific">Stappia indica</name>
    <dbReference type="NCBI Taxonomy" id="538381"/>
    <lineage>
        <taxon>Bacteria</taxon>
        <taxon>Pseudomonadati</taxon>
        <taxon>Pseudomonadota</taxon>
        <taxon>Alphaproteobacteria</taxon>
        <taxon>Hyphomicrobiales</taxon>
        <taxon>Stappiaceae</taxon>
        <taxon>Stappia</taxon>
    </lineage>
</organism>
<dbReference type="Gene3D" id="3.40.50.150">
    <property type="entry name" value="Vaccinia Virus protein VP39"/>
    <property type="match status" value="1"/>
</dbReference>
<dbReference type="InterPro" id="IPR012223">
    <property type="entry name" value="TEII"/>
</dbReference>
<proteinExistence type="inferred from homology"/>
<dbReference type="EMBL" id="CP046908">
    <property type="protein sequence ID" value="QGZ37047.1"/>
    <property type="molecule type" value="Genomic_DNA"/>
</dbReference>
<evidence type="ECO:0000313" key="4">
    <source>
        <dbReference type="EMBL" id="QGZ37047.1"/>
    </source>
</evidence>
<keyword evidence="2" id="KW-0378">Hydrolase</keyword>
<dbReference type="GO" id="GO:0008757">
    <property type="term" value="F:S-adenosylmethionine-dependent methyltransferase activity"/>
    <property type="evidence" value="ECO:0007669"/>
    <property type="project" value="InterPro"/>
</dbReference>
<evidence type="ECO:0000256" key="1">
    <source>
        <dbReference type="ARBA" id="ARBA00007169"/>
    </source>
</evidence>
<keyword evidence="4" id="KW-0808">Transferase</keyword>
<sequence length="546" mass="58484">MPTEPVAERTRSAYSALDEAFVQAGLDGHAHFLNWGYEPIAGLADGAVPGLAQPGANEACERLVAELLGPVALDGLRVADIGCGRGGALDIVTRRYHPLAAIGLDLSADNIAGARRLLAGRRVRLQLADACALPLADGSQEVVLNLESSGAYPDMGAFLRHVRRVLAPGGLFLHGDLWPSELVGPFLETMEEMGFVLESLRDVTRQVCRARDRMPAGLMARLAGARRAADVQDYFAAPGSAMYDCLDRGAITYLLGRWRRSAEAAGAADTALLETRAARIEALLGEARASLAERADWFPFGGPRRGADVNILAFPHAVAGASAFKAWQGQFPRDWQVSPVQLPGREGRIAEPPFTTLSAAVEALLPKVRPYRDTPLVLLGWSLGSKIAFELAHRLEQEGTCRPLLVVAGVCPGPHEPLPDLRSFFGEDGMETRLRLLGGTPENILASGEMLSALQTTMEGDTAMAASYRSEAVIRAPMLALSATQDDLVSKEAVESWRPRTAGGFTHRRLEGGHFMARDDAPAVAGVVKDAVAERLRQGDRQAEVA</sequence>
<dbReference type="SMART" id="SM00824">
    <property type="entry name" value="PKS_TE"/>
    <property type="match status" value="1"/>
</dbReference>
<dbReference type="InterPro" id="IPR001031">
    <property type="entry name" value="Thioesterase"/>
</dbReference>
<dbReference type="Pfam" id="PF00975">
    <property type="entry name" value="Thioesterase"/>
    <property type="match status" value="1"/>
</dbReference>
<dbReference type="CDD" id="cd02440">
    <property type="entry name" value="AdoMet_MTases"/>
    <property type="match status" value="1"/>
</dbReference>
<evidence type="ECO:0000313" key="5">
    <source>
        <dbReference type="Proteomes" id="UP000435648"/>
    </source>
</evidence>
<dbReference type="RefSeq" id="WP_158195865.1">
    <property type="nucleotide sequence ID" value="NZ_CP046908.1"/>
</dbReference>
<dbReference type="InterPro" id="IPR013216">
    <property type="entry name" value="Methyltransf_11"/>
</dbReference>
<evidence type="ECO:0000259" key="3">
    <source>
        <dbReference type="SMART" id="SM00824"/>
    </source>
</evidence>
<dbReference type="SUPFAM" id="SSF53474">
    <property type="entry name" value="alpha/beta-Hydrolases"/>
    <property type="match status" value="1"/>
</dbReference>
<dbReference type="KEGG" id="siw:GH266_22630"/>
<dbReference type="GO" id="GO:0008610">
    <property type="term" value="P:lipid biosynthetic process"/>
    <property type="evidence" value="ECO:0007669"/>
    <property type="project" value="TreeGrafter"/>
</dbReference>
<dbReference type="InterPro" id="IPR029058">
    <property type="entry name" value="AB_hydrolase_fold"/>
</dbReference>
<accession>A0A857CDX4</accession>
<dbReference type="PANTHER" id="PTHR11487">
    <property type="entry name" value="THIOESTERASE"/>
    <property type="match status" value="1"/>
</dbReference>
<keyword evidence="4" id="KW-0489">Methyltransferase</keyword>
<feature type="domain" description="Thioesterase TesA-like" evidence="3">
    <location>
        <begin position="312"/>
        <end position="532"/>
    </location>
</feature>
<dbReference type="SUPFAM" id="SSF53335">
    <property type="entry name" value="S-adenosyl-L-methionine-dependent methyltransferases"/>
    <property type="match status" value="1"/>
</dbReference>